<dbReference type="RefSeq" id="WP_130432906.1">
    <property type="nucleotide sequence ID" value="NZ_SGXF01000001.1"/>
</dbReference>
<protein>
    <submittedName>
        <fullName evidence="1">Uncharacterized protein</fullName>
    </submittedName>
</protein>
<dbReference type="EMBL" id="SGXF01000001">
    <property type="protein sequence ID" value="RZT02484.1"/>
    <property type="molecule type" value="Genomic_DNA"/>
</dbReference>
<dbReference type="AlphaFoldDB" id="A0A4Q7PNM5"/>
<name>A0A4Q7PNM5_9FIRM</name>
<evidence type="ECO:0000313" key="2">
    <source>
        <dbReference type="Proteomes" id="UP000292927"/>
    </source>
</evidence>
<evidence type="ECO:0000313" key="1">
    <source>
        <dbReference type="EMBL" id="RZT02484.1"/>
    </source>
</evidence>
<dbReference type="OrthoDB" id="1976175at2"/>
<proteinExistence type="predicted"/>
<reference evidence="1 2" key="1">
    <citation type="submission" date="2019-02" db="EMBL/GenBank/DDBJ databases">
        <title>Genomic Encyclopedia of Type Strains, Phase IV (KMG-IV): sequencing the most valuable type-strain genomes for metagenomic binning, comparative biology and taxonomic classification.</title>
        <authorList>
            <person name="Goeker M."/>
        </authorList>
    </citation>
    <scope>NUCLEOTIDE SEQUENCE [LARGE SCALE GENOMIC DNA]</scope>
    <source>
        <strain evidence="1 2">DSM 29486</strain>
    </source>
</reference>
<comment type="caution">
    <text evidence="1">The sequence shown here is derived from an EMBL/GenBank/DDBJ whole genome shotgun (WGS) entry which is preliminary data.</text>
</comment>
<accession>A0A4Q7PNM5</accession>
<sequence length="63" mass="6960">MDEDHIEEAFSRNVVSATECTGLIPFAPVSESQLEAYQALYEFEATAAAPRHGKPFGFPVEKE</sequence>
<gene>
    <name evidence="1" type="ORF">EV209_0603</name>
</gene>
<keyword evidence="2" id="KW-1185">Reference proteome</keyword>
<dbReference type="Proteomes" id="UP000292927">
    <property type="component" value="Unassembled WGS sequence"/>
</dbReference>
<organism evidence="1 2">
    <name type="scientific">Cuneatibacter caecimuris</name>
    <dbReference type="NCBI Taxonomy" id="1796618"/>
    <lineage>
        <taxon>Bacteria</taxon>
        <taxon>Bacillati</taxon>
        <taxon>Bacillota</taxon>
        <taxon>Clostridia</taxon>
        <taxon>Lachnospirales</taxon>
        <taxon>Lachnospiraceae</taxon>
        <taxon>Cuneatibacter</taxon>
    </lineage>
</organism>